<reference evidence="2" key="1">
    <citation type="journal article" date="2019" name="bioRxiv">
        <title>The Genome of the Zebra Mussel, Dreissena polymorpha: A Resource for Invasive Species Research.</title>
        <authorList>
            <person name="McCartney M.A."/>
            <person name="Auch B."/>
            <person name="Kono T."/>
            <person name="Mallez S."/>
            <person name="Zhang Y."/>
            <person name="Obille A."/>
            <person name="Becker A."/>
            <person name="Abrahante J.E."/>
            <person name="Garbe J."/>
            <person name="Badalamenti J.P."/>
            <person name="Herman A."/>
            <person name="Mangelson H."/>
            <person name="Liachko I."/>
            <person name="Sullivan S."/>
            <person name="Sone E.D."/>
            <person name="Koren S."/>
            <person name="Silverstein K.A.T."/>
            <person name="Beckman K.B."/>
            <person name="Gohl D.M."/>
        </authorList>
    </citation>
    <scope>NUCLEOTIDE SEQUENCE</scope>
    <source>
        <strain evidence="2">Duluth1</strain>
        <tissue evidence="2">Whole animal</tissue>
    </source>
</reference>
<evidence type="ECO:0000259" key="1">
    <source>
        <dbReference type="Pfam" id="PF21669"/>
    </source>
</evidence>
<dbReference type="Proteomes" id="UP000828390">
    <property type="component" value="Unassembled WGS sequence"/>
</dbReference>
<evidence type="ECO:0000313" key="3">
    <source>
        <dbReference type="Proteomes" id="UP000828390"/>
    </source>
</evidence>
<keyword evidence="3" id="KW-1185">Reference proteome</keyword>
<accession>A0A9D4EMD1</accession>
<sequence length="125" mass="14752">MQYFMYSINSYEQEDEPREVQVQCGMVPIKTITVMDDSSKTQVTLWRDAVQSDVRPGDHVTITDVIVNSYQNVLSLSTTARWKIQVSIFLKFWHTFLCIKETFCISERYNFWIIVACRQARRLIT</sequence>
<organism evidence="2 3">
    <name type="scientific">Dreissena polymorpha</name>
    <name type="common">Zebra mussel</name>
    <name type="synonym">Mytilus polymorpha</name>
    <dbReference type="NCBI Taxonomy" id="45954"/>
    <lineage>
        <taxon>Eukaryota</taxon>
        <taxon>Metazoa</taxon>
        <taxon>Spiralia</taxon>
        <taxon>Lophotrochozoa</taxon>
        <taxon>Mollusca</taxon>
        <taxon>Bivalvia</taxon>
        <taxon>Autobranchia</taxon>
        <taxon>Heteroconchia</taxon>
        <taxon>Euheterodonta</taxon>
        <taxon>Imparidentia</taxon>
        <taxon>Neoheterodontei</taxon>
        <taxon>Myida</taxon>
        <taxon>Dreissenoidea</taxon>
        <taxon>Dreissenidae</taxon>
        <taxon>Dreissena</taxon>
    </lineage>
</organism>
<dbReference type="Gene3D" id="2.40.50.140">
    <property type="entry name" value="Nucleic acid-binding proteins"/>
    <property type="match status" value="1"/>
</dbReference>
<feature type="domain" description="Shieldin complex subunit 2 first OB fold" evidence="1">
    <location>
        <begin position="25"/>
        <end position="70"/>
    </location>
</feature>
<dbReference type="EMBL" id="JAIWYP010000008">
    <property type="protein sequence ID" value="KAH3782937.1"/>
    <property type="molecule type" value="Genomic_DNA"/>
</dbReference>
<evidence type="ECO:0000313" key="2">
    <source>
        <dbReference type="EMBL" id="KAH3782937.1"/>
    </source>
</evidence>
<dbReference type="Pfam" id="PF21669">
    <property type="entry name" value="SHLD2_OB1"/>
    <property type="match status" value="1"/>
</dbReference>
<comment type="caution">
    <text evidence="2">The sequence shown here is derived from an EMBL/GenBank/DDBJ whole genome shotgun (WGS) entry which is preliminary data.</text>
</comment>
<dbReference type="InterPro" id="IPR012340">
    <property type="entry name" value="NA-bd_OB-fold"/>
</dbReference>
<protein>
    <recommendedName>
        <fullName evidence="1">Shieldin complex subunit 2 first OB fold domain-containing protein</fullName>
    </recommendedName>
</protein>
<dbReference type="InterPro" id="IPR049507">
    <property type="entry name" value="SHLD2_OB1"/>
</dbReference>
<reference evidence="2" key="2">
    <citation type="submission" date="2020-11" db="EMBL/GenBank/DDBJ databases">
        <authorList>
            <person name="McCartney M.A."/>
            <person name="Auch B."/>
            <person name="Kono T."/>
            <person name="Mallez S."/>
            <person name="Becker A."/>
            <person name="Gohl D.M."/>
            <person name="Silverstein K.A.T."/>
            <person name="Koren S."/>
            <person name="Bechman K.B."/>
            <person name="Herman A."/>
            <person name="Abrahante J.E."/>
            <person name="Garbe J."/>
        </authorList>
    </citation>
    <scope>NUCLEOTIDE SEQUENCE</scope>
    <source>
        <strain evidence="2">Duluth1</strain>
        <tissue evidence="2">Whole animal</tissue>
    </source>
</reference>
<name>A0A9D4EMD1_DREPO</name>
<proteinExistence type="predicted"/>
<dbReference type="SUPFAM" id="SSF50249">
    <property type="entry name" value="Nucleic acid-binding proteins"/>
    <property type="match status" value="1"/>
</dbReference>
<dbReference type="AlphaFoldDB" id="A0A9D4EMD1"/>
<gene>
    <name evidence="2" type="ORF">DPMN_160861</name>
</gene>